<dbReference type="EMBL" id="JACMSC010000010">
    <property type="protein sequence ID" value="KAG6504318.1"/>
    <property type="molecule type" value="Genomic_DNA"/>
</dbReference>
<evidence type="ECO:0000313" key="2">
    <source>
        <dbReference type="Proteomes" id="UP000734854"/>
    </source>
</evidence>
<gene>
    <name evidence="1" type="ORF">ZIOFF_036649</name>
</gene>
<accession>A0A8J5GAN1</accession>
<dbReference type="PANTHER" id="PTHR11439">
    <property type="entry name" value="GAG-POL-RELATED RETROTRANSPOSON"/>
    <property type="match status" value="1"/>
</dbReference>
<keyword evidence="2" id="KW-1185">Reference proteome</keyword>
<comment type="caution">
    <text evidence="1">The sequence shown here is derived from an EMBL/GenBank/DDBJ whole genome shotgun (WGS) entry which is preliminary data.</text>
</comment>
<dbReference type="Proteomes" id="UP000734854">
    <property type="component" value="Unassembled WGS sequence"/>
</dbReference>
<reference evidence="1 2" key="1">
    <citation type="submission" date="2020-08" db="EMBL/GenBank/DDBJ databases">
        <title>Plant Genome Project.</title>
        <authorList>
            <person name="Zhang R.-G."/>
        </authorList>
    </citation>
    <scope>NUCLEOTIDE SEQUENCE [LARGE SCALE GENOMIC DNA]</scope>
    <source>
        <tissue evidence="1">Rhizome</tissue>
    </source>
</reference>
<name>A0A8J5GAN1_ZINOF</name>
<dbReference type="PANTHER" id="PTHR11439:SF517">
    <property type="entry name" value="CYSTEINE-RICH RLK (RECEPTOR-LIKE PROTEIN KINASE) 8"/>
    <property type="match status" value="1"/>
</dbReference>
<proteinExistence type="predicted"/>
<protein>
    <submittedName>
        <fullName evidence="1">Uncharacterized protein</fullName>
    </submittedName>
</protein>
<organism evidence="1 2">
    <name type="scientific">Zingiber officinale</name>
    <name type="common">Ginger</name>
    <name type="synonym">Amomum zingiber</name>
    <dbReference type="NCBI Taxonomy" id="94328"/>
    <lineage>
        <taxon>Eukaryota</taxon>
        <taxon>Viridiplantae</taxon>
        <taxon>Streptophyta</taxon>
        <taxon>Embryophyta</taxon>
        <taxon>Tracheophyta</taxon>
        <taxon>Spermatophyta</taxon>
        <taxon>Magnoliopsida</taxon>
        <taxon>Liliopsida</taxon>
        <taxon>Zingiberales</taxon>
        <taxon>Zingiberaceae</taxon>
        <taxon>Zingiber</taxon>
    </lineage>
</organism>
<evidence type="ECO:0000313" key="1">
    <source>
        <dbReference type="EMBL" id="KAG6504318.1"/>
    </source>
</evidence>
<sequence length="200" mass="22345">MYPAKSVTSRFCCTDWPRCVCPSPSSICGLLLAESGDVLVVCLMKISLWSYLRFQMKDCNPVNTPFEFGVKLHKDIGGKKVDATLYKQIVGSLKYLTATRPDIMHVVSIISRYMDCASEMHLLAAKRIFRYLQGLNIPLGFIVCSQYWIVSFRSEAAYVRLATRFAAAKFPNINEARTGIQELLSAHAVGAIAENVKHIS</sequence>
<dbReference type="AlphaFoldDB" id="A0A8J5GAN1"/>